<comment type="caution">
    <text evidence="1">The sequence shown here is derived from an EMBL/GenBank/DDBJ whole genome shotgun (WGS) entry which is preliminary data.</text>
</comment>
<organism evidence="1 2">
    <name type="scientific">Kribbella ginsengisoli</name>
    <dbReference type="NCBI Taxonomy" id="363865"/>
    <lineage>
        <taxon>Bacteria</taxon>
        <taxon>Bacillati</taxon>
        <taxon>Actinomycetota</taxon>
        <taxon>Actinomycetes</taxon>
        <taxon>Propionibacteriales</taxon>
        <taxon>Kribbellaceae</taxon>
        <taxon>Kribbella</taxon>
    </lineage>
</organism>
<dbReference type="Pfam" id="PF07366">
    <property type="entry name" value="SnoaL"/>
    <property type="match status" value="1"/>
</dbReference>
<keyword evidence="2" id="KW-1185">Reference proteome</keyword>
<evidence type="ECO:0000313" key="2">
    <source>
        <dbReference type="Proteomes" id="UP001501222"/>
    </source>
</evidence>
<reference evidence="2" key="1">
    <citation type="journal article" date="2019" name="Int. J. Syst. Evol. Microbiol.">
        <title>The Global Catalogue of Microorganisms (GCM) 10K type strain sequencing project: providing services to taxonomists for standard genome sequencing and annotation.</title>
        <authorList>
            <consortium name="The Broad Institute Genomics Platform"/>
            <consortium name="The Broad Institute Genome Sequencing Center for Infectious Disease"/>
            <person name="Wu L."/>
            <person name="Ma J."/>
        </authorList>
    </citation>
    <scope>NUCLEOTIDE SEQUENCE [LARGE SCALE GENOMIC DNA]</scope>
    <source>
        <strain evidence="2">JCM 16928</strain>
    </source>
</reference>
<sequence length="137" mass="15378">MSIEENKALVRRFMEEGLAGNPDVFDEICSADFVNHAAPARRQGVQGVKDVIAFSLRMQPDQRWSELHVIAEGDLVVLYGTRTATWQGTEFRGHATPQGPVAVELAHMFRITDHRISEHWAVRDDLGMLHQLGAFPT</sequence>
<accession>A0ABP6VW83</accession>
<dbReference type="PANTHER" id="PTHR38436">
    <property type="entry name" value="POLYKETIDE CYCLASE SNOAL-LIKE DOMAIN"/>
    <property type="match status" value="1"/>
</dbReference>
<dbReference type="Gene3D" id="3.10.450.50">
    <property type="match status" value="1"/>
</dbReference>
<protein>
    <submittedName>
        <fullName evidence="1">Ester cyclase</fullName>
    </submittedName>
</protein>
<dbReference type="RefSeq" id="WP_344837117.1">
    <property type="nucleotide sequence ID" value="NZ_BAABAA010000001.1"/>
</dbReference>
<dbReference type="InterPro" id="IPR032710">
    <property type="entry name" value="NTF2-like_dom_sf"/>
</dbReference>
<dbReference type="SUPFAM" id="SSF54427">
    <property type="entry name" value="NTF2-like"/>
    <property type="match status" value="1"/>
</dbReference>
<dbReference type="InterPro" id="IPR009959">
    <property type="entry name" value="Cyclase_SnoaL-like"/>
</dbReference>
<name>A0ABP6VW83_9ACTN</name>
<dbReference type="PANTHER" id="PTHR38436:SF1">
    <property type="entry name" value="ESTER CYCLASE"/>
    <property type="match status" value="1"/>
</dbReference>
<dbReference type="Proteomes" id="UP001501222">
    <property type="component" value="Unassembled WGS sequence"/>
</dbReference>
<proteinExistence type="predicted"/>
<dbReference type="EMBL" id="BAABAA010000001">
    <property type="protein sequence ID" value="GAA3541584.1"/>
    <property type="molecule type" value="Genomic_DNA"/>
</dbReference>
<evidence type="ECO:0000313" key="1">
    <source>
        <dbReference type="EMBL" id="GAA3541584.1"/>
    </source>
</evidence>
<gene>
    <name evidence="1" type="ORF">GCM10022235_06530</name>
</gene>